<dbReference type="GO" id="GO:0005524">
    <property type="term" value="F:ATP binding"/>
    <property type="evidence" value="ECO:0007669"/>
    <property type="project" value="InterPro"/>
</dbReference>
<dbReference type="InterPro" id="IPR050496">
    <property type="entry name" value="SNF2_RAD54_helicase_repair"/>
</dbReference>
<dbReference type="InterPro" id="IPR000330">
    <property type="entry name" value="SNF2_N"/>
</dbReference>
<dbReference type="InterPro" id="IPR049730">
    <property type="entry name" value="SNF2/RAD54-like_C"/>
</dbReference>
<dbReference type="Gene3D" id="3.40.50.10810">
    <property type="entry name" value="Tandem AAA-ATPase domain"/>
    <property type="match status" value="1"/>
</dbReference>
<name>A0A7D9DJG0_PARCT</name>
<comment type="caution">
    <text evidence="3">The sequence shown here is derived from an EMBL/GenBank/DDBJ whole genome shotgun (WGS) entry which is preliminary data.</text>
</comment>
<accession>A0A7D9DJG0</accession>
<sequence length="688" mass="78847">MDEVHHLKDPKRAVTIASKSLKVKCRIGLTGTPLQNRLLDFWSVLDWANPGCLGDKEDFTYDFGRPIMQGQRFDGTKRELATGRKKTQEFQSMIDDWCLRRTKALIADQLPQKDQKVVFCPLSKVQEDIYKTLLQTNDVQLVLKQGEPCDCRSELTRGKCCYAVNEEGSNMKKLLLQCLRLFLKISNHAALVLPHVKQTDDQRKRAKVICEKVFAVHPEFEAASKSPSFELFSDSNFCGKMKVLDKLLKLFQQEKDKVLLFSYSTQLLDMLEAYAISCGMVYRRLDGKTRGERRLDVVRDFNTNPSIFLFLVSTKAGGVGLNLTSANIVIVFDPSWNPSDDLQAEDRAYRIGQRRDVKVFRLISAGTVEENMYLRQIYKQQLANVAVEGNNERRYFTAVDGEKDKKGELFGIENLFALRNDGCSVSTDIFKRSDKIERGFRMTKYELQPKENAGQTLIAEYSASPSVQCLETQEEQNSYNLDEITSQYIEDETTNIDCLHNKSPEKQNRVEVSHNTEDNCTDDGKQKTNFTKILDISHEIEKLDKSFAPSHDNDKQKRQKNKQGASISKRRPISKDSQVNQILEECGVQHTHSNKMIIGTSEAENEMTSRAMKEVFDLGQYSQQPANCFAAADQVDTATLQHTIFLNFTRNHAITYTYHMPKVLFIWKRTSRQRPDPSYYSIINLSIY</sequence>
<dbReference type="EMBL" id="CACRXK020001056">
    <property type="protein sequence ID" value="CAB3986689.1"/>
    <property type="molecule type" value="Genomic_DNA"/>
</dbReference>
<keyword evidence="4" id="KW-1185">Reference proteome</keyword>
<evidence type="ECO:0000256" key="1">
    <source>
        <dbReference type="ARBA" id="ARBA00022801"/>
    </source>
</evidence>
<gene>
    <name evidence="3" type="ORF">PACLA_8A075554</name>
</gene>
<dbReference type="OrthoDB" id="448448at2759"/>
<dbReference type="PROSITE" id="PS51194">
    <property type="entry name" value="HELICASE_CTER"/>
    <property type="match status" value="1"/>
</dbReference>
<dbReference type="SMART" id="SM00490">
    <property type="entry name" value="HELICc"/>
    <property type="match status" value="1"/>
</dbReference>
<evidence type="ECO:0000256" key="2">
    <source>
        <dbReference type="SAM" id="MobiDB-lite"/>
    </source>
</evidence>
<dbReference type="InterPro" id="IPR001650">
    <property type="entry name" value="Helicase_C-like"/>
</dbReference>
<dbReference type="Pfam" id="PF00271">
    <property type="entry name" value="Helicase_C"/>
    <property type="match status" value="1"/>
</dbReference>
<feature type="compositionally biased region" description="Basic and acidic residues" evidence="2">
    <location>
        <begin position="546"/>
        <end position="556"/>
    </location>
</feature>
<dbReference type="Pfam" id="PF00176">
    <property type="entry name" value="SNF2-rel_dom"/>
    <property type="match status" value="1"/>
</dbReference>
<dbReference type="Proteomes" id="UP001152795">
    <property type="component" value="Unassembled WGS sequence"/>
</dbReference>
<dbReference type="PANTHER" id="PTHR45629:SF7">
    <property type="entry name" value="DNA EXCISION REPAIR PROTEIN ERCC-6-RELATED"/>
    <property type="match status" value="1"/>
</dbReference>
<evidence type="ECO:0000313" key="3">
    <source>
        <dbReference type="EMBL" id="CAB3986689.1"/>
    </source>
</evidence>
<dbReference type="SUPFAM" id="SSF52540">
    <property type="entry name" value="P-loop containing nucleoside triphosphate hydrolases"/>
    <property type="match status" value="2"/>
</dbReference>
<dbReference type="Gene3D" id="3.40.50.300">
    <property type="entry name" value="P-loop containing nucleotide triphosphate hydrolases"/>
    <property type="match status" value="1"/>
</dbReference>
<dbReference type="PROSITE" id="PS51192">
    <property type="entry name" value="HELICASE_ATP_BIND_1"/>
    <property type="match status" value="1"/>
</dbReference>
<organism evidence="3 4">
    <name type="scientific">Paramuricea clavata</name>
    <name type="common">Red gorgonian</name>
    <name type="synonym">Violescent sea-whip</name>
    <dbReference type="NCBI Taxonomy" id="317549"/>
    <lineage>
        <taxon>Eukaryota</taxon>
        <taxon>Metazoa</taxon>
        <taxon>Cnidaria</taxon>
        <taxon>Anthozoa</taxon>
        <taxon>Octocorallia</taxon>
        <taxon>Malacalcyonacea</taxon>
        <taxon>Plexauridae</taxon>
        <taxon>Paramuricea</taxon>
    </lineage>
</organism>
<dbReference type="PANTHER" id="PTHR45629">
    <property type="entry name" value="SNF2/RAD54 FAMILY MEMBER"/>
    <property type="match status" value="1"/>
</dbReference>
<dbReference type="InterPro" id="IPR029256">
    <property type="entry name" value="Heliccase-ass-bd"/>
</dbReference>
<dbReference type="InterPro" id="IPR027417">
    <property type="entry name" value="P-loop_NTPase"/>
</dbReference>
<dbReference type="InterPro" id="IPR014001">
    <property type="entry name" value="Helicase_ATP-bd"/>
</dbReference>
<dbReference type="CDD" id="cd18793">
    <property type="entry name" value="SF2_C_SNF"/>
    <property type="match status" value="1"/>
</dbReference>
<protein>
    <submittedName>
        <fullName evidence="3">DNA excision repair ERCC-6-like 2 isoform X2</fullName>
    </submittedName>
</protein>
<feature type="region of interest" description="Disordered" evidence="2">
    <location>
        <begin position="546"/>
        <end position="579"/>
    </location>
</feature>
<evidence type="ECO:0000313" key="4">
    <source>
        <dbReference type="Proteomes" id="UP001152795"/>
    </source>
</evidence>
<dbReference type="GO" id="GO:0016787">
    <property type="term" value="F:hydrolase activity"/>
    <property type="evidence" value="ECO:0007669"/>
    <property type="project" value="UniProtKB-KW"/>
</dbReference>
<dbReference type="AlphaFoldDB" id="A0A7D9DJG0"/>
<feature type="region of interest" description="Disordered" evidence="2">
    <location>
        <begin position="500"/>
        <end position="526"/>
    </location>
</feature>
<reference evidence="3" key="1">
    <citation type="submission" date="2020-04" db="EMBL/GenBank/DDBJ databases">
        <authorList>
            <person name="Alioto T."/>
            <person name="Alioto T."/>
            <person name="Gomez Garrido J."/>
        </authorList>
    </citation>
    <scope>NUCLEOTIDE SEQUENCE</scope>
    <source>
        <strain evidence="3">A484AB</strain>
    </source>
</reference>
<dbReference type="InterPro" id="IPR038718">
    <property type="entry name" value="SNF2-like_sf"/>
</dbReference>
<keyword evidence="1" id="KW-0378">Hydrolase</keyword>
<dbReference type="Pfam" id="PF14773">
    <property type="entry name" value="VIGSSK"/>
    <property type="match status" value="1"/>
</dbReference>
<proteinExistence type="predicted"/>